<organism evidence="8 9">
    <name type="scientific">Massilicoli timonensis</name>
    <dbReference type="NCBI Taxonomy" id="2015901"/>
    <lineage>
        <taxon>Bacteria</taxon>
        <taxon>Bacillati</taxon>
        <taxon>Bacillota</taxon>
        <taxon>Erysipelotrichia</taxon>
        <taxon>Erysipelotrichales</taxon>
        <taxon>Erysipelotrichaceae</taxon>
        <taxon>Massilicoli</taxon>
    </lineage>
</organism>
<dbReference type="Pfam" id="PF01554">
    <property type="entry name" value="MatE"/>
    <property type="match status" value="2"/>
</dbReference>
<feature type="transmembrane region" description="Helical" evidence="7">
    <location>
        <begin position="191"/>
        <end position="211"/>
    </location>
</feature>
<evidence type="ECO:0000256" key="7">
    <source>
        <dbReference type="SAM" id="Phobius"/>
    </source>
</evidence>
<dbReference type="PANTHER" id="PTHR42925:SF2">
    <property type="entry name" value="NA+ DRIVEN MULTIDRUG EFFLUX PUMP"/>
    <property type="match status" value="1"/>
</dbReference>
<sequence length="458" mass="50649">MGKKQFYRSMMVIAMPIALQNLITVGVSMMDTLMLGSLGEAALSASALANQLFFIFTLVIYGTAGGTNVLVAQFWGRKDRESIRRTLAYTYRIVLLFAFIMVALSLFAPRMIMHIFTNDPEVIALGADYLRIVSVSYLFFGIATISGNVLRAVRTVRIGLIASLVSLSVNIVLNWILIFGNLGMPEMGVSGAALATTIARICECITVMVYMKYFEKKIMLKIRDLLHLDRSLRKRFIQNSVPVICNEMLWSLGFSLLTVIIGHMGTAVTAAYSIYNVVSQLSSVMSQGIAAAAAVIVGNTIGAGKQGQLKEVIARLQKAAVGVGLFAFTFVFLSRYSMPFLYDISAESMGYLMDILLIGAFLEGLRPNAFVNMIGILRGGGDAKFVLINDILFLWTICIPLGYLCAFVWNLPVWLTFLVLRFDDVIKLGTSTIRIMQGRWIKDVTREEKTINEMEVSI</sequence>
<keyword evidence="5 7" id="KW-1133">Transmembrane helix</keyword>
<comment type="caution">
    <text evidence="8">The sequence shown here is derived from an EMBL/GenBank/DDBJ whole genome shotgun (WGS) entry which is preliminary data.</text>
</comment>
<evidence type="ECO:0000256" key="2">
    <source>
        <dbReference type="ARBA" id="ARBA00022448"/>
    </source>
</evidence>
<evidence type="ECO:0000256" key="5">
    <source>
        <dbReference type="ARBA" id="ARBA00022989"/>
    </source>
</evidence>
<feature type="transmembrane region" description="Helical" evidence="7">
    <location>
        <begin position="386"/>
        <end position="409"/>
    </location>
</feature>
<evidence type="ECO:0000256" key="4">
    <source>
        <dbReference type="ARBA" id="ARBA00022692"/>
    </source>
</evidence>
<reference evidence="8 9" key="1">
    <citation type="submission" date="2022-06" db="EMBL/GenBank/DDBJ databases">
        <title>Isolation of gut microbiota from human fecal samples.</title>
        <authorList>
            <person name="Pamer E.G."/>
            <person name="Barat B."/>
            <person name="Waligurski E."/>
            <person name="Medina S."/>
            <person name="Paddock L."/>
            <person name="Mostad J."/>
        </authorList>
    </citation>
    <scope>NUCLEOTIDE SEQUENCE [LARGE SCALE GENOMIC DNA]</scope>
    <source>
        <strain evidence="8 9">DFI.6.1</strain>
    </source>
</reference>
<evidence type="ECO:0000256" key="3">
    <source>
        <dbReference type="ARBA" id="ARBA00022475"/>
    </source>
</evidence>
<comment type="subcellular location">
    <subcellularLocation>
        <location evidence="1">Cell membrane</location>
        <topology evidence="1">Multi-pass membrane protein</topology>
    </subcellularLocation>
</comment>
<feature type="transmembrane region" description="Helical" evidence="7">
    <location>
        <begin position="53"/>
        <end position="75"/>
    </location>
</feature>
<feature type="transmembrane region" description="Helical" evidence="7">
    <location>
        <begin position="249"/>
        <end position="272"/>
    </location>
</feature>
<keyword evidence="4 7" id="KW-0812">Transmembrane</keyword>
<evidence type="ECO:0000313" key="8">
    <source>
        <dbReference type="EMBL" id="MCQ5120655.1"/>
    </source>
</evidence>
<protein>
    <submittedName>
        <fullName evidence="8">MATE family efflux transporter</fullName>
    </submittedName>
</protein>
<dbReference type="Proteomes" id="UP001524435">
    <property type="component" value="Unassembled WGS sequence"/>
</dbReference>
<evidence type="ECO:0000256" key="6">
    <source>
        <dbReference type="ARBA" id="ARBA00023136"/>
    </source>
</evidence>
<proteinExistence type="predicted"/>
<evidence type="ECO:0000313" key="9">
    <source>
        <dbReference type="Proteomes" id="UP001524435"/>
    </source>
</evidence>
<feature type="transmembrane region" description="Helical" evidence="7">
    <location>
        <begin position="348"/>
        <end position="365"/>
    </location>
</feature>
<dbReference type="RefSeq" id="WP_256197185.1">
    <property type="nucleotide sequence ID" value="NZ_JANGCH010000001.1"/>
</dbReference>
<keyword evidence="2" id="KW-0813">Transport</keyword>
<accession>A0ABT1SIX9</accession>
<gene>
    <name evidence="8" type="ORF">NE663_00065</name>
</gene>
<feature type="transmembrane region" description="Helical" evidence="7">
    <location>
        <begin position="12"/>
        <end position="33"/>
    </location>
</feature>
<feature type="transmembrane region" description="Helical" evidence="7">
    <location>
        <begin position="284"/>
        <end position="304"/>
    </location>
</feature>
<dbReference type="EMBL" id="JANGCH010000001">
    <property type="protein sequence ID" value="MCQ5120655.1"/>
    <property type="molecule type" value="Genomic_DNA"/>
</dbReference>
<feature type="transmembrane region" description="Helical" evidence="7">
    <location>
        <begin position="129"/>
        <end position="146"/>
    </location>
</feature>
<dbReference type="InterPro" id="IPR002528">
    <property type="entry name" value="MATE_fam"/>
</dbReference>
<name>A0ABT1SIX9_9FIRM</name>
<keyword evidence="3" id="KW-1003">Cell membrane</keyword>
<feature type="transmembrane region" description="Helical" evidence="7">
    <location>
        <begin position="158"/>
        <end position="179"/>
    </location>
</feature>
<keyword evidence="6 7" id="KW-0472">Membrane</keyword>
<keyword evidence="9" id="KW-1185">Reference proteome</keyword>
<evidence type="ECO:0000256" key="1">
    <source>
        <dbReference type="ARBA" id="ARBA00004651"/>
    </source>
</evidence>
<feature type="transmembrane region" description="Helical" evidence="7">
    <location>
        <begin position="316"/>
        <end position="336"/>
    </location>
</feature>
<feature type="transmembrane region" description="Helical" evidence="7">
    <location>
        <begin position="87"/>
        <end position="109"/>
    </location>
</feature>
<dbReference type="InterPro" id="IPR048279">
    <property type="entry name" value="MdtK-like"/>
</dbReference>
<dbReference type="PANTHER" id="PTHR42925">
    <property type="entry name" value="MULTIDRUG AND TOXIN EFFLUX PROTEIN MATE FAMILY"/>
    <property type="match status" value="1"/>
</dbReference>
<dbReference type="NCBIfam" id="TIGR00797">
    <property type="entry name" value="matE"/>
    <property type="match status" value="1"/>
</dbReference>
<dbReference type="InterPro" id="IPR047135">
    <property type="entry name" value="YsiQ"/>
</dbReference>
<dbReference type="PIRSF" id="PIRSF006603">
    <property type="entry name" value="DinF"/>
    <property type="match status" value="1"/>
</dbReference>